<dbReference type="Gene3D" id="1.10.8.710">
    <property type="match status" value="1"/>
</dbReference>
<dbReference type="Gene3D" id="3.20.180.20">
    <property type="entry name" value="Dynein heavy chain, N-terminal domain 2"/>
    <property type="match status" value="1"/>
</dbReference>
<dbReference type="Gene3D" id="1.20.140.100">
    <property type="entry name" value="Dynein heavy chain, N-terminal domain 2"/>
    <property type="match status" value="1"/>
</dbReference>
<keyword evidence="4" id="KW-0963">Cytoplasm</keyword>
<keyword evidence="9" id="KW-0243">Dynein</keyword>
<dbReference type="InterPro" id="IPR003593">
    <property type="entry name" value="AAA+_ATPase"/>
</dbReference>
<comment type="subcellular location">
    <subcellularLocation>
        <location evidence="1">Cytoplasm</location>
        <location evidence="1">Cytoskeleton</location>
    </subcellularLocation>
</comment>
<dbReference type="InterPro" id="IPR042222">
    <property type="entry name" value="Dynein_2_N"/>
</dbReference>
<dbReference type="GO" id="GO:0030286">
    <property type="term" value="C:dynein complex"/>
    <property type="evidence" value="ECO:0007669"/>
    <property type="project" value="UniProtKB-KW"/>
</dbReference>
<feature type="domain" description="AAA+ ATPase" evidence="15">
    <location>
        <begin position="1909"/>
        <end position="2332"/>
    </location>
</feature>
<dbReference type="Pfam" id="PF18198">
    <property type="entry name" value="AAA_lid_11"/>
    <property type="match status" value="1"/>
</dbReference>
<dbReference type="GO" id="GO:0051959">
    <property type="term" value="F:dynein light intermediate chain binding"/>
    <property type="evidence" value="ECO:0007669"/>
    <property type="project" value="InterPro"/>
</dbReference>
<dbReference type="Gene3D" id="1.10.8.720">
    <property type="entry name" value="Region D6 of dynein motor"/>
    <property type="match status" value="1"/>
</dbReference>
<dbReference type="InterPro" id="IPR013594">
    <property type="entry name" value="Dynein_heavy_tail"/>
</dbReference>
<dbReference type="GO" id="GO:0005938">
    <property type="term" value="C:cell cortex"/>
    <property type="evidence" value="ECO:0007669"/>
    <property type="project" value="UniProtKB-ARBA"/>
</dbReference>
<dbReference type="InterPro" id="IPR042219">
    <property type="entry name" value="AAA_lid_11_sf"/>
</dbReference>
<dbReference type="Pfam" id="PF12774">
    <property type="entry name" value="AAA_6"/>
    <property type="match status" value="1"/>
</dbReference>
<keyword evidence="14" id="KW-0472">Membrane</keyword>
<feature type="transmembrane region" description="Helical" evidence="14">
    <location>
        <begin position="4072"/>
        <end position="4092"/>
    </location>
</feature>
<keyword evidence="6" id="KW-0677">Repeat</keyword>
<dbReference type="PANTHER" id="PTHR45703:SF22">
    <property type="entry name" value="DYNEIN CYTOPLASMIC 2 HEAVY CHAIN 1"/>
    <property type="match status" value="1"/>
</dbReference>
<dbReference type="Gene3D" id="3.40.50.300">
    <property type="entry name" value="P-loop containing nucleotide triphosphate hydrolases"/>
    <property type="match status" value="5"/>
</dbReference>
<dbReference type="GO" id="GO:0005524">
    <property type="term" value="F:ATP binding"/>
    <property type="evidence" value="ECO:0007669"/>
    <property type="project" value="UniProtKB-KW"/>
</dbReference>
<dbReference type="Gene3D" id="1.20.920.20">
    <property type="match status" value="1"/>
</dbReference>
<dbReference type="InterPro" id="IPR041658">
    <property type="entry name" value="AAA_lid_11"/>
</dbReference>
<dbReference type="InterPro" id="IPR024743">
    <property type="entry name" value="Dynein_HC_stalk"/>
</dbReference>
<dbReference type="PANTHER" id="PTHR45703">
    <property type="entry name" value="DYNEIN HEAVY CHAIN"/>
    <property type="match status" value="1"/>
</dbReference>
<dbReference type="Pfam" id="PF08385">
    <property type="entry name" value="DHC_N1"/>
    <property type="match status" value="1"/>
</dbReference>
<gene>
    <name evidence="16" type="ORF">ALC53_02980</name>
</gene>
<keyword evidence="7" id="KW-0547">Nucleotide-binding</keyword>
<dbReference type="GO" id="GO:0000235">
    <property type="term" value="C:astral microtubule"/>
    <property type="evidence" value="ECO:0007669"/>
    <property type="project" value="UniProtKB-ARBA"/>
</dbReference>
<dbReference type="Proteomes" id="UP000078540">
    <property type="component" value="Unassembled WGS sequence"/>
</dbReference>
<keyword evidence="11" id="KW-0505">Motor protein</keyword>
<feature type="coiled-coil region" evidence="13">
    <location>
        <begin position="1280"/>
        <end position="1307"/>
    </location>
</feature>
<evidence type="ECO:0000256" key="7">
    <source>
        <dbReference type="ARBA" id="ARBA00022741"/>
    </source>
</evidence>
<evidence type="ECO:0000256" key="6">
    <source>
        <dbReference type="ARBA" id="ARBA00022737"/>
    </source>
</evidence>
<evidence type="ECO:0000256" key="2">
    <source>
        <dbReference type="ARBA" id="ARBA00008887"/>
    </source>
</evidence>
<dbReference type="Pfam" id="PF03028">
    <property type="entry name" value="Dynein_heavy"/>
    <property type="match status" value="1"/>
</dbReference>
<evidence type="ECO:0000256" key="13">
    <source>
        <dbReference type="SAM" id="Coils"/>
    </source>
</evidence>
<dbReference type="GO" id="GO:0030473">
    <property type="term" value="P:nuclear migration along microtubule"/>
    <property type="evidence" value="ECO:0007669"/>
    <property type="project" value="UniProtKB-ARBA"/>
</dbReference>
<feature type="coiled-coil region" evidence="13">
    <location>
        <begin position="2265"/>
        <end position="2292"/>
    </location>
</feature>
<feature type="coiled-coil region" evidence="13">
    <location>
        <begin position="1042"/>
        <end position="1108"/>
    </location>
</feature>
<keyword evidence="14" id="KW-1133">Transmembrane helix</keyword>
<dbReference type="GO" id="GO:1902850">
    <property type="term" value="P:microtubule cytoskeleton organization involved in mitosis"/>
    <property type="evidence" value="ECO:0007669"/>
    <property type="project" value="UniProtKB-ARBA"/>
</dbReference>
<evidence type="ECO:0000256" key="9">
    <source>
        <dbReference type="ARBA" id="ARBA00023017"/>
    </source>
</evidence>
<comment type="similarity">
    <text evidence="2">Belongs to the dynein heavy chain family.</text>
</comment>
<feature type="coiled-coil region" evidence="13">
    <location>
        <begin position="3284"/>
        <end position="3318"/>
    </location>
</feature>
<dbReference type="GO" id="GO:0008569">
    <property type="term" value="F:minus-end-directed microtubule motor activity"/>
    <property type="evidence" value="ECO:0007669"/>
    <property type="project" value="InterPro"/>
</dbReference>
<dbReference type="InterPro" id="IPR004273">
    <property type="entry name" value="Dynein_heavy_D6_P-loop"/>
</dbReference>
<dbReference type="SMART" id="SM00382">
    <property type="entry name" value="AAA"/>
    <property type="match status" value="2"/>
</dbReference>
<dbReference type="InterPro" id="IPR024317">
    <property type="entry name" value="Dynein_heavy_chain_D4_dom"/>
</dbReference>
<dbReference type="Gene3D" id="1.20.58.1120">
    <property type="match status" value="1"/>
</dbReference>
<dbReference type="FunFam" id="3.40.50.300:FF:000996">
    <property type="entry name" value="Cytoplasmic dynein heavy chain"/>
    <property type="match status" value="1"/>
</dbReference>
<dbReference type="GO" id="GO:0045505">
    <property type="term" value="F:dynein intermediate chain binding"/>
    <property type="evidence" value="ECO:0007669"/>
    <property type="project" value="InterPro"/>
</dbReference>
<dbReference type="EMBL" id="KQ976424">
    <property type="protein sequence ID" value="KYM88497.1"/>
    <property type="molecule type" value="Genomic_DNA"/>
</dbReference>
<dbReference type="InterPro" id="IPR027417">
    <property type="entry name" value="P-loop_NTPase"/>
</dbReference>
<dbReference type="SUPFAM" id="SSF52540">
    <property type="entry name" value="P-loop containing nucleoside triphosphate hydrolases"/>
    <property type="match status" value="3"/>
</dbReference>
<feature type="coiled-coil region" evidence="13">
    <location>
        <begin position="2949"/>
        <end position="3046"/>
    </location>
</feature>
<organism evidence="16 17">
    <name type="scientific">Atta colombica</name>
    <dbReference type="NCBI Taxonomy" id="520822"/>
    <lineage>
        <taxon>Eukaryota</taxon>
        <taxon>Metazoa</taxon>
        <taxon>Ecdysozoa</taxon>
        <taxon>Arthropoda</taxon>
        <taxon>Hexapoda</taxon>
        <taxon>Insecta</taxon>
        <taxon>Pterygota</taxon>
        <taxon>Neoptera</taxon>
        <taxon>Endopterygota</taxon>
        <taxon>Hymenoptera</taxon>
        <taxon>Apocrita</taxon>
        <taxon>Aculeata</taxon>
        <taxon>Formicoidea</taxon>
        <taxon>Formicidae</taxon>
        <taxon>Myrmicinae</taxon>
        <taxon>Atta</taxon>
    </lineage>
</organism>
<keyword evidence="14" id="KW-0812">Transmembrane</keyword>
<dbReference type="Pfam" id="PF12777">
    <property type="entry name" value="MT"/>
    <property type="match status" value="1"/>
</dbReference>
<dbReference type="FunFam" id="1.20.920.20:FF:000002">
    <property type="entry name" value="Cytoplasmic dynein 1 heavy chain"/>
    <property type="match status" value="1"/>
</dbReference>
<dbReference type="Pfam" id="PF12781">
    <property type="entry name" value="AAA_9"/>
    <property type="match status" value="1"/>
</dbReference>
<keyword evidence="5" id="KW-0493">Microtubule</keyword>
<evidence type="ECO:0000256" key="14">
    <source>
        <dbReference type="SAM" id="Phobius"/>
    </source>
</evidence>
<dbReference type="Pfam" id="PF08393">
    <property type="entry name" value="DHC_N2"/>
    <property type="match status" value="1"/>
</dbReference>
<evidence type="ECO:0000259" key="15">
    <source>
        <dbReference type="SMART" id="SM00382"/>
    </source>
</evidence>
<keyword evidence="12" id="KW-0206">Cytoskeleton</keyword>
<evidence type="ECO:0000256" key="11">
    <source>
        <dbReference type="ARBA" id="ARBA00023175"/>
    </source>
</evidence>
<dbReference type="Gene3D" id="1.20.920.30">
    <property type="match status" value="1"/>
</dbReference>
<sequence length="4145" mass="464693">MVVADKRRHLIVSTAGNFFSASVQHDDEDIEDREILDRFLEQSSCRTLCARPVDTDRNQVRLKLSTELPAGTRNTLVFFKVTAATVTEENFHDVVQVASTGCGDGSVLIEGLRQVWAPTLRSSGLSTSCLKKLEEGLLSSGFSTTVVEEEEFWKRKRDEAKRSHERTNCEEAAKSVKNIKIELESAAVSRDGLIAVEEACEAISVFVDDLWKLGGPVYTEERMKSFLDVIGNEVVQLIQNYLDAVDTTDTRAKDETIAFGATVCEKWVNATQKLTKLFWPHHSLHPWRGPIFVPEKCSKLGKNLRQMSELRAQHRQLSKLLTPSERSGLGIEKLLQMFDDTRVLLTISIKKSQIALGNDDWNNEWNRLRRKIEDGLIPAEERVAQKLKDHIADADTPSALVAEFERYSELMKREGLKRALRGERESLLAAYRDLIGSLNIFLEICGILENRLAGPDTEYLLDVPKVLQEVQAARSAEVRLESLAKLGKELLVDLPGYEEVAARLSSALKEAEKKKRDLVESWVTFNYNDIAKKDLSLGTDSPVVELTGTSMMRVTYDPRLMTLIREARALSGEGVELPREIRELVDRASSLAGRARALQQVATFHNTIGDRMVPSQRPLMLTIALELARAVQEQSGIVWSDPHLVDVYTARLKELVVKFARQNSELISKHSTLRDYVSGLLKGDAVHLVGNQNIWKETLINMRAIVDVVDSEHGNARAWKLHWDRQLLKALGVAYRNALPSLSRKLSEIRVELIFRDGSLQWRPPLEDIRAKLYSGIRRSLSIPVNFRGVGDVADARFGDLVQKNAYLFSGVYKQVEIVLSTLELFRSKWLNLATPANIDIGERLKGKPPQEWAKAFKEAKQWAQEVGKLRGCEIKISCICIDTATTRNDLEIASRHYWERLSSDLRVEASSRLMAIVDFLSFASKELERRPRNVEEVGLAHEAHARIEQQLAGIAEEMEVVAVLAKVMAAWTSEKLDGVNAAHAALQDLEDRLEKHKAVMTRLLEDAKVNLRHRAIALRDERERWQVKWSARSENLTLDWLVSMKERWLNLNEQLDSLKADCKRISLDLENVLEDDDINLSQVERELETEESNYRFQSEFLEELKNQESEEWAVARRRLPRLHDWLDSWENKIRLYDNMEIDTFVSKKIKEVRSAIESIQPLRGDEIADEHWTELIPILGLKVENPRSITLGHLFACIKALKENEDRIKEITKRAVAESGIRQALIDLEVWESTASLPLQESIDSKNMMILLVGDYGSLLAKIEELRLLLEGAKGTSGHDRFASRAARCEAALSELEERIKALSSVQRKWIYLDPVYGSGAAPNDSGKWFRADKEFRYLIGEVSRDPRVPSLRQLSLSVLISLKDLLDRCQKCLDEFLEEKRAAYPRLYFLSDEDLLELVSGSGRGLEAHLPKLYHGIGSVIKENNSLMAIVSPEGEVLKLPEAVDLTEPLPRWLDNLEKGIRNALCQNLEKCLNDSTPDPSVYPTQILLLSERIGFTERCERALKVGRAALQKLVEYLETQRARYRGLEDAGDKLTALKARGLLLDTVHHLQVARKLLKIVVTGENASWTWHKQLRSYKINQDTYVVRCADAELPYRFEYQGASIGLVRTPLTEKCFLALMQAMKLGLGGSPTGPAGTGKTESVKALASVLGRLVLVFNCDEGMDTGSMKRILGGLAQAGAWGCFDEFNRLEEDTLSAVSMLIRPLQEALRDGSSEILLGDQKIKLDPHCCIFITMNPAGSEYGGRRKLPDSLARLFRPISMAHPDKSDIAKTLLECAGFLEAITLGKRLVEALEIAGTILSEQPHYDWGLRALKSVLDDLRPIADVDETTRLLVSIRASTLPKLTEVDTTKFLSLLNDLFPKANLPLSVSTESEDLVVALLKVCETRGLTKEITTRCIQLNDLLKSRTGVAIVGPPGSGKSSIRSCLTEALAKIGVPIQQIIVYPGAIPKSRLLGHVNPRTREWKEGVLSSVVTSAGNSATWIIFNGDVEPEWAEALNSALDDNRLLTLPNGIGIKLGSYTRFIFETHKLADASPATVSRLGVLHLGLTRPTSLLVPWRLEQLSSTAAEIANTHLCSCIDETLKINVNNSSASSLMAATLCHLHKAQTFAQATQALLVSLCGQVEDAQSKDNLAKFIYGSTESWCPDPQKPSAVLYDSETDRLVPFSDTYESINTDYGPISISENGYPIMIRGPEACGKNALIDVALARIKNQDTITVVRGSSLYGPGNLLNRLKKACLRLESSSQGRTYKPRSGSRVLLILEDMHLAAKDLQELVRELLQEEGFLEEDLEFSKISVTIICTADVTTRLHPRLEALFATYYLEYPSQKDVAAILELHLRTSLKEVDFIIAESWIARIKPSILDAFRSINSAQESSFTWTLKDIVLWAKLLKYYPTPENEAYITHYLLDIGQRLFRARLTPKALTRWESLLISKDSEVKDFNNDIYAWKSANIGLYPLSEEQWREEIINAAARCAREGQPVQASVSSYLLETIAGLSWAIGCDFRGVVLIGRPGAGRRSAVKLVATFSSLRLIDSGPERGKVAIKNAVQVAGIENQSTLLLLEEHHVREESLAIIVSAIVSKGEVPGLYATEELDALVAPLADLARREDFQGTLEQYLYHRLRKYLRIAVILDSEEIESSSLLRLGLLRHCALLGSGPGGPDEWWSRESSLIKLAIQEGTLQLDELEELSNYAKVMIGAHLQAPRYQRAPARFLALVHTWRYLRDTWSKEVEEKLRSLEAGISKLREAGDQVAKLEDEVSRQRQELEVEKGRANAALEQITATMRGATTQRGEMTNLKANTERESAELARRKGDIESELGKVEPLVAQAAQAVAGISADALAEVRSLRAPPAPVRDVLEGVLRLMGIKDTSWNSMKTFLAKRGVKDEIRNWDARRSTPASLEAVSRLIKERPDSFEEKTAKRASVAAAPLAAWVLANLQYGKILEQVAPLEREQRQLADRLAAAEAQLGKLETGLNTVESRVAQLQKELAEHTRGAAELQLRTESAEASLSTARALLRKLDTEHRDWQTQFQELTARKERLDVEAANAAALLVYQDPERDDNWKKSATKLLVTERERLLWRAQGLPADTSSLVAASRVLKGPLVPIFLDPSGVAVIWIKRNFGTRLEITQPENSKFLTALELAVRFGKPLLIEEVVEFPSILLPLLRRGPLRLGDRILPAQEGFQLFLATRKDRLEDIPKEADAVLCEIMLGTGTKSLAERFVEKLLLNETPELEAQRREALEREEKLSGERDAARLDVLSQLATARGQDLLQESQEQGGLLSSLEATQAKAKEIANALEESRQSLNEVLRRAKNHEKFAQFAANVYETIKGLTFLSSLYVISTEAYTDICLKAVQDDISYTNEDGEKKQSRGLIEKRLITLTFHHCAKAIYRKHRLPLALHMALSLNPVSDVERNLLFDNGTIANADNSDFELPEWIPDERREAIQALGSSLPNVSARMKSSWLNNISDIYTDNGLSVFQKVLVVKALRPDYLHTALSKLAAKQLGKYYPNSVKDLAPPLWSLSTIVQEKAGSYPVLLLLSPGTDPGPELKVLAEKYTSAGFIEVSLGQGHVTQAELALEIACRNGGWVLLSNLQLALNWLPRLESMLRSSMCTTNKNSSTRIWLTTEECSGFYPGLAGLCLKLAYEPPEGVKRNMRKSLQQLRQSQRNGDNVAATTLVVLAWLHATLQERRNFVPQGWIRPYEWNESDLEAAYELVVKNVAKEKRSQQGDWQIGRGLLDVAVYGGRLQDDYDARALRSMIRNIWSRDIFEGRRKLGDVLKVTDTTMGDPVKSLENMNDVDSPKEYFGLPANAHRAWERAAAEKALTYLKGILMKPFNNSEGNSNKLEKSKVQHDLKVIMDRQCSLTFTCDTGAINEQKGNPLQDFFIDEVDLTKKLLHIVQTDMDASSFEDNEIIYNSILRTGYLPVKASGSRPFFKALCLSFKFDYGLPQFGSLTTELVNRQTFDFQRLDANAKGNFLLLLKLFFCLVTFKLRRRKITLNSHKRILVIEYSIAADNKKNTHRKIFLSDGKVWTLCFALEKIEIDVNAFTDFTLATFLLLLLLLSQSLLLVCTGDLALGLLLLTVYFLKSNKILNKKISSINKDRTFNFFNSSSSLALCFRHSAMYSLSCSSRSLLFCSCL</sequence>
<dbReference type="InterPro" id="IPR042228">
    <property type="entry name" value="Dynein_linker_3"/>
</dbReference>
<protein>
    <recommendedName>
        <fullName evidence="3">Dynein heavy chain, cytoplasmic</fullName>
    </recommendedName>
</protein>
<dbReference type="STRING" id="520822.A0A195BPQ0"/>
<accession>A0A195BPQ0</accession>
<evidence type="ECO:0000256" key="5">
    <source>
        <dbReference type="ARBA" id="ARBA00022701"/>
    </source>
</evidence>
<keyword evidence="17" id="KW-1185">Reference proteome</keyword>
<dbReference type="Gene3D" id="1.10.287.2620">
    <property type="match status" value="1"/>
</dbReference>
<evidence type="ECO:0000313" key="16">
    <source>
        <dbReference type="EMBL" id="KYM88497.1"/>
    </source>
</evidence>
<evidence type="ECO:0000256" key="12">
    <source>
        <dbReference type="ARBA" id="ARBA00023212"/>
    </source>
</evidence>
<dbReference type="GO" id="GO:0000070">
    <property type="term" value="P:mitotic sister chromatid segregation"/>
    <property type="evidence" value="ECO:0007669"/>
    <property type="project" value="UniProtKB-ARBA"/>
</dbReference>
<feature type="coiled-coil region" evidence="13">
    <location>
        <begin position="2730"/>
        <end position="2820"/>
    </location>
</feature>
<keyword evidence="10 13" id="KW-0175">Coiled coil</keyword>
<dbReference type="InterPro" id="IPR035699">
    <property type="entry name" value="AAA_6"/>
</dbReference>
<keyword evidence="8" id="KW-0067">ATP-binding</keyword>
<dbReference type="InterPro" id="IPR035706">
    <property type="entry name" value="AAA_9"/>
</dbReference>
<proteinExistence type="inferred from homology"/>
<feature type="domain" description="AAA+ ATPase" evidence="15">
    <location>
        <begin position="1631"/>
        <end position="1768"/>
    </location>
</feature>
<evidence type="ECO:0000313" key="17">
    <source>
        <dbReference type="Proteomes" id="UP000078540"/>
    </source>
</evidence>
<feature type="coiled-coil region" evidence="13">
    <location>
        <begin position="494"/>
        <end position="521"/>
    </location>
</feature>
<reference evidence="16 17" key="1">
    <citation type="submission" date="2015-09" db="EMBL/GenBank/DDBJ databases">
        <title>Atta colombica WGS genome.</title>
        <authorList>
            <person name="Nygaard S."/>
            <person name="Hu H."/>
            <person name="Boomsma J."/>
            <person name="Zhang G."/>
        </authorList>
    </citation>
    <scope>NUCLEOTIDE SEQUENCE [LARGE SCALE GENOMIC DNA]</scope>
    <source>
        <strain evidence="16">Treedump-2</strain>
        <tissue evidence="16">Whole body</tissue>
    </source>
</reference>
<evidence type="ECO:0000256" key="4">
    <source>
        <dbReference type="ARBA" id="ARBA00022490"/>
    </source>
</evidence>
<evidence type="ECO:0000256" key="8">
    <source>
        <dbReference type="ARBA" id="ARBA00022840"/>
    </source>
</evidence>
<evidence type="ECO:0000256" key="10">
    <source>
        <dbReference type="ARBA" id="ARBA00023054"/>
    </source>
</evidence>
<evidence type="ECO:0000256" key="3">
    <source>
        <dbReference type="ARBA" id="ARBA00022197"/>
    </source>
</evidence>
<name>A0A195BPQ0_9HYME</name>
<dbReference type="InterPro" id="IPR026983">
    <property type="entry name" value="DHC"/>
</dbReference>
<dbReference type="Pfam" id="PF12780">
    <property type="entry name" value="AAA_8"/>
    <property type="match status" value="1"/>
</dbReference>
<evidence type="ECO:0000256" key="1">
    <source>
        <dbReference type="ARBA" id="ARBA00004245"/>
    </source>
</evidence>
<feature type="coiled-coil region" evidence="13">
    <location>
        <begin position="980"/>
        <end position="1007"/>
    </location>
</feature>
<dbReference type="InterPro" id="IPR013602">
    <property type="entry name" value="Dynein_heavy_linker"/>
</dbReference>
<dbReference type="InterPro" id="IPR043157">
    <property type="entry name" value="Dynein_AAA1S"/>
</dbReference>